<accession>A0A1Y1LXJ9</accession>
<reference evidence="1" key="1">
    <citation type="journal article" date="2016" name="Sci. Rep.">
        <title>Molecular characterization of firefly nuptial gifts: a multi-omics approach sheds light on postcopulatory sexual selection.</title>
        <authorList>
            <person name="Al-Wathiqui N."/>
            <person name="Fallon T.R."/>
            <person name="South A."/>
            <person name="Weng J.K."/>
            <person name="Lewis S.M."/>
        </authorList>
    </citation>
    <scope>NUCLEOTIDE SEQUENCE</scope>
</reference>
<dbReference type="AlphaFoldDB" id="A0A1Y1LXJ9"/>
<name>A0A1Y1LXJ9_PHOPY</name>
<protein>
    <submittedName>
        <fullName evidence="1">Uncharacterized protein</fullName>
    </submittedName>
</protein>
<organism evidence="1">
    <name type="scientific">Photinus pyralis</name>
    <name type="common">Common eastern firefly</name>
    <name type="synonym">Lampyris pyralis</name>
    <dbReference type="NCBI Taxonomy" id="7054"/>
    <lineage>
        <taxon>Eukaryota</taxon>
        <taxon>Metazoa</taxon>
        <taxon>Ecdysozoa</taxon>
        <taxon>Arthropoda</taxon>
        <taxon>Hexapoda</taxon>
        <taxon>Insecta</taxon>
        <taxon>Pterygota</taxon>
        <taxon>Neoptera</taxon>
        <taxon>Endopterygota</taxon>
        <taxon>Coleoptera</taxon>
        <taxon>Polyphaga</taxon>
        <taxon>Elateriformia</taxon>
        <taxon>Elateroidea</taxon>
        <taxon>Lampyridae</taxon>
        <taxon>Lampyrinae</taxon>
        <taxon>Photinus</taxon>
    </lineage>
</organism>
<dbReference type="EMBL" id="GEZM01044344">
    <property type="protein sequence ID" value="JAV78294.1"/>
    <property type="molecule type" value="Transcribed_RNA"/>
</dbReference>
<sequence length="186" mass="21401">MFHVMDAYVDFQGFRGSLKEFIPKEISIVSSEGPSCTTLLMKPPVNYTVTSSMKKEIKFLEDCYHGLKWNSGYITFENFEEELRTLLQPFNRIYVKGVEKQYLLNFLDKFVINLEDVGCPSLKKLKKSHSGVRCLNHAENTLMCAQENALILHEWAQIDSTNEYPRTSTSVESDSEEGCACCFRIR</sequence>
<evidence type="ECO:0000313" key="1">
    <source>
        <dbReference type="EMBL" id="JAV78294.1"/>
    </source>
</evidence>
<proteinExistence type="predicted"/>